<sequence length="20" mass="2078">ALLAVACFVAGKKGKFRKLG</sequence>
<protein>
    <submittedName>
        <fullName evidence="1">Uncharacterized protein</fullName>
    </submittedName>
</protein>
<comment type="caution">
    <text evidence="1">The sequence shown here is derived from an EMBL/GenBank/DDBJ whole genome shotgun (WGS) entry which is preliminary data.</text>
</comment>
<organism evidence="1">
    <name type="scientific">human gut metagenome</name>
    <dbReference type="NCBI Taxonomy" id="408170"/>
    <lineage>
        <taxon>unclassified sequences</taxon>
        <taxon>metagenomes</taxon>
        <taxon>organismal metagenomes</taxon>
    </lineage>
</organism>
<accession>K1S5L0</accession>
<name>K1S5L0_9ZZZZ</name>
<dbReference type="EMBL" id="AJWY01010275">
    <property type="protein sequence ID" value="EKC55992.1"/>
    <property type="molecule type" value="Genomic_DNA"/>
</dbReference>
<proteinExistence type="predicted"/>
<reference evidence="1" key="1">
    <citation type="journal article" date="2013" name="Environ. Microbiol.">
        <title>Microbiota from the distal guts of lean and obese adolescents exhibit partial functional redundancy besides clear differences in community structure.</title>
        <authorList>
            <person name="Ferrer M."/>
            <person name="Ruiz A."/>
            <person name="Lanza F."/>
            <person name="Haange S.B."/>
            <person name="Oberbach A."/>
            <person name="Till H."/>
            <person name="Bargiela R."/>
            <person name="Campoy C."/>
            <person name="Segura M.T."/>
            <person name="Richter M."/>
            <person name="von Bergen M."/>
            <person name="Seifert J."/>
            <person name="Suarez A."/>
        </authorList>
    </citation>
    <scope>NUCLEOTIDE SEQUENCE</scope>
</reference>
<evidence type="ECO:0000313" key="1">
    <source>
        <dbReference type="EMBL" id="EKC55992.1"/>
    </source>
</evidence>
<feature type="non-terminal residue" evidence="1">
    <location>
        <position position="1"/>
    </location>
</feature>
<dbReference type="AlphaFoldDB" id="K1S5L0"/>
<gene>
    <name evidence="1" type="ORF">LEA_15061</name>
</gene>